<feature type="domain" description="SLH" evidence="2">
    <location>
        <begin position="31"/>
        <end position="94"/>
    </location>
</feature>
<gene>
    <name evidence="3" type="ORF">DF196_04740</name>
</gene>
<dbReference type="EMBL" id="QFFM01000008">
    <property type="protein sequence ID" value="PWG66121.1"/>
    <property type="molecule type" value="Genomic_DNA"/>
</dbReference>
<keyword evidence="1" id="KW-0732">Signal</keyword>
<sequence>MVINVSKKLMQTLGGALAAAMISFAVTPVAVAASFTDVNNDTPHHDDIIWLADNGITTGYEDGTFGGSRTVVRQDMAAFLYRLAGSPSYAPSQTDMSTFVDVNTSTPHYKEILWLASTGISTGWDTPAGKEFRGAQPVVRQDMAAFLHRYAAKFPDHVKAEINRNVSFADVDSHTGHSEDVIWLARTGVSQGYSDGSFQGLRPVVRQDMAAFLNRITTGNVPAPIDTSRRFASVAGSYWWPSAGVSQSLLVLNADGTFTGKYQEVKNQMDNIQSVPPEKINTTTFSGRFSSIQKTDYGYDIECDAESLSFEQGTSSQVTQSSGMIPCGTFKYYVPGITTVKEIRNQTGAWAVGGLNPNSTAGNILASADGSGAFFIKQM</sequence>
<evidence type="ECO:0000313" key="4">
    <source>
        <dbReference type="Proteomes" id="UP000245876"/>
    </source>
</evidence>
<feature type="domain" description="SLH" evidence="2">
    <location>
        <begin position="164"/>
        <end position="227"/>
    </location>
</feature>
<dbReference type="PROSITE" id="PS51272">
    <property type="entry name" value="SLH"/>
    <property type="match status" value="3"/>
</dbReference>
<dbReference type="RefSeq" id="WP_109056738.1">
    <property type="nucleotide sequence ID" value="NZ_QFFM01000008.1"/>
</dbReference>
<accession>A0A2U2NAE6</accession>
<dbReference type="Proteomes" id="UP000245876">
    <property type="component" value="Unassembled WGS sequence"/>
</dbReference>
<evidence type="ECO:0000313" key="3">
    <source>
        <dbReference type="EMBL" id="PWG66121.1"/>
    </source>
</evidence>
<proteinExistence type="predicted"/>
<dbReference type="OrthoDB" id="614750at2"/>
<dbReference type="InterPro" id="IPR001119">
    <property type="entry name" value="SLH_dom"/>
</dbReference>
<evidence type="ECO:0000259" key="2">
    <source>
        <dbReference type="PROSITE" id="PS51272"/>
    </source>
</evidence>
<dbReference type="InterPro" id="IPR051465">
    <property type="entry name" value="Cell_Envelope_Struct_Comp"/>
</dbReference>
<feature type="signal peptide" evidence="1">
    <location>
        <begin position="1"/>
        <end position="32"/>
    </location>
</feature>
<keyword evidence="4" id="KW-1185">Reference proteome</keyword>
<dbReference type="Pfam" id="PF00395">
    <property type="entry name" value="SLH"/>
    <property type="match status" value="3"/>
</dbReference>
<organism evidence="3 4">
    <name type="scientific">Bifidobacterium callitrichidarum</name>
    <dbReference type="NCBI Taxonomy" id="2052941"/>
    <lineage>
        <taxon>Bacteria</taxon>
        <taxon>Bacillati</taxon>
        <taxon>Actinomycetota</taxon>
        <taxon>Actinomycetes</taxon>
        <taxon>Bifidobacteriales</taxon>
        <taxon>Bifidobacteriaceae</taxon>
        <taxon>Bifidobacterium</taxon>
    </lineage>
</organism>
<name>A0A2U2NAE6_9BIFI</name>
<feature type="chain" id="PRO_5015707029" description="SLH domain-containing protein" evidence="1">
    <location>
        <begin position="33"/>
        <end position="379"/>
    </location>
</feature>
<dbReference type="PANTHER" id="PTHR43308">
    <property type="entry name" value="OUTER MEMBRANE PROTEIN ALPHA-RELATED"/>
    <property type="match status" value="1"/>
</dbReference>
<protein>
    <recommendedName>
        <fullName evidence="2">SLH domain-containing protein</fullName>
    </recommendedName>
</protein>
<reference evidence="3 4" key="1">
    <citation type="journal article" date="2018" name="Int. J. Syst. Evol. Microbiol.">
        <title>Bifidobacterium callitrichidarum sp. nov. from the faeces of the emperor tamarin (Saguinus imperator).</title>
        <authorList>
            <person name="Modesto M."/>
            <person name="Michelini S."/>
            <person name="Sansosti M.C."/>
            <person name="De Filippo C."/>
            <person name="Cavalieri D."/>
            <person name="Qvirist L."/>
            <person name="Andlid T."/>
            <person name="Spiezio C."/>
            <person name="Sandri C."/>
            <person name="Pascarelli S."/>
            <person name="Sgorbati B."/>
            <person name="Mattarelli P."/>
        </authorList>
    </citation>
    <scope>NUCLEOTIDE SEQUENCE [LARGE SCALE GENOMIC DNA]</scope>
    <source>
        <strain evidence="3 4">TRI 5</strain>
    </source>
</reference>
<dbReference type="AlphaFoldDB" id="A0A2U2NAE6"/>
<comment type="caution">
    <text evidence="3">The sequence shown here is derived from an EMBL/GenBank/DDBJ whole genome shotgun (WGS) entry which is preliminary data.</text>
</comment>
<feature type="domain" description="SLH" evidence="2">
    <location>
        <begin position="95"/>
        <end position="161"/>
    </location>
</feature>
<evidence type="ECO:0000256" key="1">
    <source>
        <dbReference type="SAM" id="SignalP"/>
    </source>
</evidence>